<feature type="compositionally biased region" description="Polar residues" evidence="1">
    <location>
        <begin position="7"/>
        <end position="19"/>
    </location>
</feature>
<proteinExistence type="predicted"/>
<reference evidence="2" key="1">
    <citation type="submission" date="2021-06" db="EMBL/GenBank/DDBJ databases">
        <authorList>
            <person name="Kallberg Y."/>
            <person name="Tangrot J."/>
            <person name="Rosling A."/>
        </authorList>
    </citation>
    <scope>NUCLEOTIDE SEQUENCE</scope>
    <source>
        <strain evidence="2">MA453B</strain>
    </source>
</reference>
<evidence type="ECO:0000256" key="1">
    <source>
        <dbReference type="SAM" id="MobiDB-lite"/>
    </source>
</evidence>
<sequence>MYKKNLETQFDQIHNVNASSRRREERRRNRTPPPTYEEVSSMINMSRRESPASQRDRSASPTRRNPTRRDETTNRDNNSLFDRKMSKDNIHLIFLVIPTGPFFGYQSMPNGISISKNESVNALRTRIWDFYFNEYGNISFNLRAVNIERREYVYMEPEKKSAIISIPNLQKSRFIFS</sequence>
<accession>A0A9N9NMF3</accession>
<dbReference type="OrthoDB" id="2331117at2759"/>
<name>A0A9N9NMF3_9GLOM</name>
<feature type="compositionally biased region" description="Basic and acidic residues" evidence="1">
    <location>
        <begin position="46"/>
        <end position="58"/>
    </location>
</feature>
<organism evidence="2 3">
    <name type="scientific">Dentiscutata erythropus</name>
    <dbReference type="NCBI Taxonomy" id="1348616"/>
    <lineage>
        <taxon>Eukaryota</taxon>
        <taxon>Fungi</taxon>
        <taxon>Fungi incertae sedis</taxon>
        <taxon>Mucoromycota</taxon>
        <taxon>Glomeromycotina</taxon>
        <taxon>Glomeromycetes</taxon>
        <taxon>Diversisporales</taxon>
        <taxon>Gigasporaceae</taxon>
        <taxon>Dentiscutata</taxon>
    </lineage>
</organism>
<protein>
    <submittedName>
        <fullName evidence="2">24933_t:CDS:1</fullName>
    </submittedName>
</protein>
<dbReference type="AlphaFoldDB" id="A0A9N9NMF3"/>
<evidence type="ECO:0000313" key="2">
    <source>
        <dbReference type="EMBL" id="CAG8744084.1"/>
    </source>
</evidence>
<keyword evidence="3" id="KW-1185">Reference proteome</keyword>
<dbReference type="EMBL" id="CAJVPY010014006">
    <property type="protein sequence ID" value="CAG8744084.1"/>
    <property type="molecule type" value="Genomic_DNA"/>
</dbReference>
<dbReference type="Proteomes" id="UP000789405">
    <property type="component" value="Unassembled WGS sequence"/>
</dbReference>
<evidence type="ECO:0000313" key="3">
    <source>
        <dbReference type="Proteomes" id="UP000789405"/>
    </source>
</evidence>
<comment type="caution">
    <text evidence="2">The sequence shown here is derived from an EMBL/GenBank/DDBJ whole genome shotgun (WGS) entry which is preliminary data.</text>
</comment>
<gene>
    <name evidence="2" type="ORF">DERYTH_LOCUS16270</name>
</gene>
<feature type="region of interest" description="Disordered" evidence="1">
    <location>
        <begin position="1"/>
        <end position="82"/>
    </location>
</feature>